<proteinExistence type="predicted"/>
<name>A0AA41X3J2_9ALTE</name>
<comment type="caution">
    <text evidence="1">The sequence shown here is derived from an EMBL/GenBank/DDBJ whole genome shotgun (WGS) entry which is preliminary data.</text>
</comment>
<dbReference type="RefSeq" id="WP_254102411.1">
    <property type="nucleotide sequence ID" value="NZ_JANATA010000032.1"/>
</dbReference>
<evidence type="ECO:0000313" key="2">
    <source>
        <dbReference type="Proteomes" id="UP001165413"/>
    </source>
</evidence>
<accession>A0AA41X3J2</accession>
<sequence>MAVGKSGRVVVEIDPELKEQLHKAIKMQGKTLKEWFEEKVKQDFPDLVKKKY</sequence>
<organism evidence="1 2">
    <name type="scientific">Opacimonas viscosa</name>
    <dbReference type="NCBI Taxonomy" id="2961944"/>
    <lineage>
        <taxon>Bacteria</taxon>
        <taxon>Pseudomonadati</taxon>
        <taxon>Pseudomonadota</taxon>
        <taxon>Gammaproteobacteria</taxon>
        <taxon>Alteromonadales</taxon>
        <taxon>Alteromonadaceae</taxon>
        <taxon>Opacimonas</taxon>
    </lineage>
</organism>
<protein>
    <submittedName>
        <fullName evidence="1">Uncharacterized protein</fullName>
    </submittedName>
</protein>
<dbReference type="EMBL" id="JANATA010000032">
    <property type="protein sequence ID" value="MCP3429721.1"/>
    <property type="molecule type" value="Genomic_DNA"/>
</dbReference>
<dbReference type="Proteomes" id="UP001165413">
    <property type="component" value="Unassembled WGS sequence"/>
</dbReference>
<keyword evidence="2" id="KW-1185">Reference proteome</keyword>
<evidence type="ECO:0000313" key="1">
    <source>
        <dbReference type="EMBL" id="MCP3429721.1"/>
    </source>
</evidence>
<reference evidence="1" key="1">
    <citation type="submission" date="2022-07" db="EMBL/GenBank/DDBJ databases">
        <title>Characterization of the Novel Bacterium Alteromonas immobilis LMIT006 and Alteromonas gregis LMIT007.</title>
        <authorList>
            <person name="Lin X."/>
        </authorList>
    </citation>
    <scope>NUCLEOTIDE SEQUENCE</scope>
    <source>
        <strain evidence="1">LMIT007</strain>
    </source>
</reference>
<dbReference type="AlphaFoldDB" id="A0AA41X3J2"/>
<gene>
    <name evidence="1" type="ORF">NLF92_12315</name>
</gene>